<sequence length="468" mass="51289">MDRDPTPQKARRGGGGSNRSKPKGANRGSNNHTTNNAPSTSRQPTAAVPTPTILRPQVSTTIFTPDQPRQQMHPSGHQKLYEPSSYPSSPPPSLIHAVPRNALHAAAVSSSTLSLSRLKASPSHDGHHHPGHATTPTARTSVHAPSLVHTMSGDKFVASLRGWKLVNAQLQFCAEPPAQWADMTQYQVIGCIGLEGVGKSSILSMLCGHNLTKSSTDPPLFPIQSTEAVLGGKHQTSGLDMCITPDNVVWLDCQPFLSTSILLEMTQKNESPKFGSLALDHQIEVQSLSLLVYLLSVCHYVVVAYDALEVQSGECRSSLWLCFLHPNTDLWQLVQTAQLLKCRLPSISGELVSDHTAKLIFVGNKMQDTSHEAWRRHDTILRRSFTDYALFLLPTFDKSNSAKHGQDEAALRALRAHVLRLPWTPLAHKSALAFKEWVANGARIYDSIRKAQPMVDYSRLLQKSASGK</sequence>
<proteinExistence type="inferred from homology"/>
<protein>
    <submittedName>
        <fullName evidence="5">Aste57867_13072 protein</fullName>
    </submittedName>
</protein>
<dbReference type="Proteomes" id="UP000332933">
    <property type="component" value="Unassembled WGS sequence"/>
</dbReference>
<feature type="compositionally biased region" description="Polar residues" evidence="3">
    <location>
        <begin position="57"/>
        <end position="73"/>
    </location>
</feature>
<name>A0A485KZA5_9STRA</name>
<dbReference type="PANTHER" id="PTHR14270">
    <property type="entry name" value="NONSENSE-MEDIATED MRNA DECAY FACTOR SMG9"/>
    <property type="match status" value="1"/>
</dbReference>
<feature type="region of interest" description="Disordered" evidence="3">
    <location>
        <begin position="1"/>
        <end position="96"/>
    </location>
</feature>
<evidence type="ECO:0000313" key="5">
    <source>
        <dbReference type="EMBL" id="VFT89916.1"/>
    </source>
</evidence>
<dbReference type="InterPro" id="IPR027417">
    <property type="entry name" value="P-loop_NTPase"/>
</dbReference>
<feature type="compositionally biased region" description="Low complexity" evidence="3">
    <location>
        <begin position="114"/>
        <end position="123"/>
    </location>
</feature>
<evidence type="ECO:0000313" key="4">
    <source>
        <dbReference type="EMBL" id="KAF0696156.1"/>
    </source>
</evidence>
<reference evidence="5 6" key="1">
    <citation type="submission" date="2019-03" db="EMBL/GenBank/DDBJ databases">
        <authorList>
            <person name="Gaulin E."/>
            <person name="Dumas B."/>
        </authorList>
    </citation>
    <scope>NUCLEOTIDE SEQUENCE [LARGE SCALE GENOMIC DNA]</scope>
    <source>
        <strain evidence="5">CBS 568.67</strain>
    </source>
</reference>
<evidence type="ECO:0000256" key="3">
    <source>
        <dbReference type="SAM" id="MobiDB-lite"/>
    </source>
</evidence>
<keyword evidence="2" id="KW-0866">Nonsense-mediated mRNA decay</keyword>
<dbReference type="AlphaFoldDB" id="A0A485KZA5"/>
<keyword evidence="6" id="KW-1185">Reference proteome</keyword>
<dbReference type="OrthoDB" id="79514at2759"/>
<dbReference type="InterPro" id="IPR039177">
    <property type="entry name" value="SMG9"/>
</dbReference>
<dbReference type="PANTHER" id="PTHR14270:SF0">
    <property type="entry name" value="NONSENSE-MEDIATED MRNA DECAY FACTOR SMG9"/>
    <property type="match status" value="1"/>
</dbReference>
<feature type="compositionally biased region" description="Polar residues" evidence="3">
    <location>
        <begin position="27"/>
        <end position="44"/>
    </location>
</feature>
<feature type="region of interest" description="Disordered" evidence="3">
    <location>
        <begin position="114"/>
        <end position="141"/>
    </location>
</feature>
<reference evidence="4" key="2">
    <citation type="submission" date="2019-06" db="EMBL/GenBank/DDBJ databases">
        <title>Genomics analysis of Aphanomyces spp. identifies a new class of oomycete effector associated with host adaptation.</title>
        <authorList>
            <person name="Gaulin E."/>
        </authorList>
    </citation>
    <scope>NUCLEOTIDE SEQUENCE</scope>
    <source>
        <strain evidence="4">CBS 578.67</strain>
    </source>
</reference>
<dbReference type="SUPFAM" id="SSF52540">
    <property type="entry name" value="P-loop containing nucleoside triphosphate hydrolases"/>
    <property type="match status" value="1"/>
</dbReference>
<accession>A0A485KZA5</accession>
<comment type="similarity">
    <text evidence="1">Belongs to the SMG9 family.</text>
</comment>
<dbReference type="EMBL" id="CAADRA010005447">
    <property type="protein sequence ID" value="VFT89916.1"/>
    <property type="molecule type" value="Genomic_DNA"/>
</dbReference>
<dbReference type="GO" id="GO:0000184">
    <property type="term" value="P:nuclear-transcribed mRNA catabolic process, nonsense-mediated decay"/>
    <property type="evidence" value="ECO:0007669"/>
    <property type="project" value="UniProtKB-KW"/>
</dbReference>
<evidence type="ECO:0000256" key="2">
    <source>
        <dbReference type="ARBA" id="ARBA00023161"/>
    </source>
</evidence>
<organism evidence="5 6">
    <name type="scientific">Aphanomyces stellatus</name>
    <dbReference type="NCBI Taxonomy" id="120398"/>
    <lineage>
        <taxon>Eukaryota</taxon>
        <taxon>Sar</taxon>
        <taxon>Stramenopiles</taxon>
        <taxon>Oomycota</taxon>
        <taxon>Saprolegniomycetes</taxon>
        <taxon>Saprolegniales</taxon>
        <taxon>Verrucalvaceae</taxon>
        <taxon>Aphanomyces</taxon>
    </lineage>
</organism>
<dbReference type="EMBL" id="VJMH01005426">
    <property type="protein sequence ID" value="KAF0696156.1"/>
    <property type="molecule type" value="Genomic_DNA"/>
</dbReference>
<evidence type="ECO:0000256" key="1">
    <source>
        <dbReference type="ARBA" id="ARBA00007712"/>
    </source>
</evidence>
<gene>
    <name evidence="5" type="primary">Aste57867_13072</name>
    <name evidence="4" type="ORF">As57867_013024</name>
    <name evidence="5" type="ORF">ASTE57867_13072</name>
</gene>
<evidence type="ECO:0000313" key="6">
    <source>
        <dbReference type="Proteomes" id="UP000332933"/>
    </source>
</evidence>